<feature type="transmembrane region" description="Helical" evidence="5">
    <location>
        <begin position="241"/>
        <end position="261"/>
    </location>
</feature>
<evidence type="ECO:0000256" key="2">
    <source>
        <dbReference type="ARBA" id="ARBA00022692"/>
    </source>
</evidence>
<feature type="transmembrane region" description="Helical" evidence="5">
    <location>
        <begin position="34"/>
        <end position="55"/>
    </location>
</feature>
<evidence type="ECO:0000256" key="5">
    <source>
        <dbReference type="SAM" id="Phobius"/>
    </source>
</evidence>
<sequence length="444" mass="48949">MNNTSTSANVITTGLGSIIDNVTFYYLTLVIRCLLNPVAAFMAFVFAIINVATFVQLDLSLGVNMNLLILSISDFVVAIIGVIGNVSYIFILLNMRNQAFRQILFIATEMINYPLIASAVVTTVIAVVRCLSVVMPVSFKTSVTPCRQLLAMALGCCFGCSVLVYNQIVSIGVVSRAAGRNSQVVAFDISRNVFFMSCVAINFVTIVFLTHALKKSSKFQSTASTVPSGQSRAFHTRNARVIKTVVLILVIFVACYTPIMSLSIMRLASLEILGEFYRDTVIFQIARDKLITGISVIYIKGRKRNRQSQPINLGRRERSSADETGCQAIFYIDLVSVSFCSLPFRPTLIFAIISCSLKSCRCQVLVREDTVYGAPSIPDLCVVITEGSIYDEWLSVHAMATNVSSDSDVHGVINLRHVIKDSALNRTFMGEAVYDKDEENMKER</sequence>
<keyword evidence="8" id="KW-1185">Reference proteome</keyword>
<organism evidence="7 8">
    <name type="scientific">Elysia crispata</name>
    <name type="common">lettuce slug</name>
    <dbReference type="NCBI Taxonomy" id="231223"/>
    <lineage>
        <taxon>Eukaryota</taxon>
        <taxon>Metazoa</taxon>
        <taxon>Spiralia</taxon>
        <taxon>Lophotrochozoa</taxon>
        <taxon>Mollusca</taxon>
        <taxon>Gastropoda</taxon>
        <taxon>Heterobranchia</taxon>
        <taxon>Euthyneura</taxon>
        <taxon>Panpulmonata</taxon>
        <taxon>Sacoglossa</taxon>
        <taxon>Placobranchoidea</taxon>
        <taxon>Plakobranchidae</taxon>
        <taxon>Elysia</taxon>
    </lineage>
</organism>
<dbReference type="SUPFAM" id="SSF81321">
    <property type="entry name" value="Family A G protein-coupled receptor-like"/>
    <property type="match status" value="1"/>
</dbReference>
<feature type="transmembrane region" description="Helical" evidence="5">
    <location>
        <begin position="113"/>
        <end position="137"/>
    </location>
</feature>
<evidence type="ECO:0000313" key="7">
    <source>
        <dbReference type="EMBL" id="KAK3798717.1"/>
    </source>
</evidence>
<accession>A0AAE1B530</accession>
<evidence type="ECO:0000313" key="8">
    <source>
        <dbReference type="Proteomes" id="UP001283361"/>
    </source>
</evidence>
<comment type="subcellular location">
    <subcellularLocation>
        <location evidence="1">Membrane</location>
    </subcellularLocation>
</comment>
<keyword evidence="4 5" id="KW-0472">Membrane</keyword>
<dbReference type="CDD" id="cd00637">
    <property type="entry name" value="7tm_classA_rhodopsin-like"/>
    <property type="match status" value="1"/>
</dbReference>
<dbReference type="GO" id="GO:0016020">
    <property type="term" value="C:membrane"/>
    <property type="evidence" value="ECO:0007669"/>
    <property type="project" value="UniProtKB-SubCell"/>
</dbReference>
<dbReference type="Gene3D" id="1.20.1070.10">
    <property type="entry name" value="Rhodopsin 7-helix transmembrane proteins"/>
    <property type="match status" value="1"/>
</dbReference>
<dbReference type="Proteomes" id="UP001283361">
    <property type="component" value="Unassembled WGS sequence"/>
</dbReference>
<keyword evidence="2 5" id="KW-0812">Transmembrane</keyword>
<protein>
    <recommendedName>
        <fullName evidence="6">G-protein coupled receptors family 1 profile domain-containing protein</fullName>
    </recommendedName>
</protein>
<name>A0AAE1B530_9GAST</name>
<keyword evidence="3 5" id="KW-1133">Transmembrane helix</keyword>
<evidence type="ECO:0000259" key="6">
    <source>
        <dbReference type="PROSITE" id="PS50262"/>
    </source>
</evidence>
<proteinExistence type="predicted"/>
<evidence type="ECO:0000256" key="4">
    <source>
        <dbReference type="ARBA" id="ARBA00023136"/>
    </source>
</evidence>
<gene>
    <name evidence="7" type="ORF">RRG08_008829</name>
</gene>
<evidence type="ECO:0000256" key="3">
    <source>
        <dbReference type="ARBA" id="ARBA00022989"/>
    </source>
</evidence>
<comment type="caution">
    <text evidence="7">The sequence shown here is derived from an EMBL/GenBank/DDBJ whole genome shotgun (WGS) entry which is preliminary data.</text>
</comment>
<feature type="transmembrane region" description="Helical" evidence="5">
    <location>
        <begin position="67"/>
        <end position="93"/>
    </location>
</feature>
<feature type="transmembrane region" description="Helical" evidence="5">
    <location>
        <begin position="193"/>
        <end position="213"/>
    </location>
</feature>
<dbReference type="AlphaFoldDB" id="A0AAE1B530"/>
<reference evidence="7" key="1">
    <citation type="journal article" date="2023" name="G3 (Bethesda)">
        <title>A reference genome for the long-term kleptoplast-retaining sea slug Elysia crispata morphotype clarki.</title>
        <authorList>
            <person name="Eastman K.E."/>
            <person name="Pendleton A.L."/>
            <person name="Shaikh M.A."/>
            <person name="Suttiyut T."/>
            <person name="Ogas R."/>
            <person name="Tomko P."/>
            <person name="Gavelis G."/>
            <person name="Widhalm J.R."/>
            <person name="Wisecaver J.H."/>
        </authorList>
    </citation>
    <scope>NUCLEOTIDE SEQUENCE</scope>
    <source>
        <strain evidence="7">ECLA1</strain>
    </source>
</reference>
<dbReference type="PROSITE" id="PS50262">
    <property type="entry name" value="G_PROTEIN_RECEP_F1_2"/>
    <property type="match status" value="1"/>
</dbReference>
<feature type="transmembrane region" description="Helical" evidence="5">
    <location>
        <begin position="149"/>
        <end position="173"/>
    </location>
</feature>
<dbReference type="InterPro" id="IPR017452">
    <property type="entry name" value="GPCR_Rhodpsn_7TM"/>
</dbReference>
<evidence type="ECO:0000256" key="1">
    <source>
        <dbReference type="ARBA" id="ARBA00004370"/>
    </source>
</evidence>
<dbReference type="EMBL" id="JAWDGP010000635">
    <property type="protein sequence ID" value="KAK3798717.1"/>
    <property type="molecule type" value="Genomic_DNA"/>
</dbReference>
<feature type="domain" description="G-protein coupled receptors family 1 profile" evidence="6">
    <location>
        <begin position="43"/>
        <end position="265"/>
    </location>
</feature>